<keyword evidence="3" id="KW-0813">Transport</keyword>
<proteinExistence type="inferred from homology"/>
<feature type="chain" id="PRO_5026272433" evidence="10">
    <location>
        <begin position="36"/>
        <end position="145"/>
    </location>
</feature>
<feature type="signal peptide" evidence="10">
    <location>
        <begin position="1"/>
        <end position="35"/>
    </location>
</feature>
<dbReference type="GO" id="GO:0055085">
    <property type="term" value="P:transmembrane transport"/>
    <property type="evidence" value="ECO:0007669"/>
    <property type="project" value="InterPro"/>
</dbReference>
<reference evidence="12 13" key="1">
    <citation type="submission" date="2019-12" db="EMBL/GenBank/DDBJ databases">
        <title>Mucilaginibacter sp. HME9299 genome sequencing and assembly.</title>
        <authorList>
            <person name="Kang H."/>
            <person name="Kim H."/>
            <person name="Joh K."/>
        </authorList>
    </citation>
    <scope>NUCLEOTIDE SEQUENCE [LARGE SCALE GENOMIC DNA]</scope>
    <source>
        <strain evidence="12 13">HME9299</strain>
    </source>
</reference>
<keyword evidence="6" id="KW-0812">Transmembrane</keyword>
<name>A0A6I4IBL9_9SPHI</name>
<sequence>MNYKKITKALAQKLAKAALLTLMATSVCSASFAQAKTDDEPVYTTVEKLPRFPGDISGFIQYLKENLKYPEAAKKVKKEGRVNVTFIVEKDGSITDVHSVGRTEPLLVDEAVRVIKASPRWTAGSQDGKKVRVRYTVPVVFALKS</sequence>
<evidence type="ECO:0000256" key="1">
    <source>
        <dbReference type="ARBA" id="ARBA00004383"/>
    </source>
</evidence>
<keyword evidence="9" id="KW-0472">Membrane</keyword>
<dbReference type="SUPFAM" id="SSF74653">
    <property type="entry name" value="TolA/TonB C-terminal domain"/>
    <property type="match status" value="1"/>
</dbReference>
<dbReference type="InterPro" id="IPR006260">
    <property type="entry name" value="TonB/TolA_C"/>
</dbReference>
<comment type="subcellular location">
    <subcellularLocation>
        <location evidence="1">Cell inner membrane</location>
        <topology evidence="1">Single-pass membrane protein</topology>
        <orientation evidence="1">Periplasmic side</orientation>
    </subcellularLocation>
</comment>
<dbReference type="PANTHER" id="PTHR33446">
    <property type="entry name" value="PROTEIN TONB-RELATED"/>
    <property type="match status" value="1"/>
</dbReference>
<keyword evidence="10" id="KW-0732">Signal</keyword>
<evidence type="ECO:0000256" key="3">
    <source>
        <dbReference type="ARBA" id="ARBA00022448"/>
    </source>
</evidence>
<keyword evidence="8" id="KW-1133">Transmembrane helix</keyword>
<evidence type="ECO:0000256" key="5">
    <source>
        <dbReference type="ARBA" id="ARBA00022519"/>
    </source>
</evidence>
<evidence type="ECO:0000256" key="10">
    <source>
        <dbReference type="SAM" id="SignalP"/>
    </source>
</evidence>
<evidence type="ECO:0000256" key="9">
    <source>
        <dbReference type="ARBA" id="ARBA00023136"/>
    </source>
</evidence>
<feature type="domain" description="TonB C-terminal" evidence="11">
    <location>
        <begin position="54"/>
        <end position="145"/>
    </location>
</feature>
<evidence type="ECO:0000256" key="2">
    <source>
        <dbReference type="ARBA" id="ARBA00006555"/>
    </source>
</evidence>
<gene>
    <name evidence="12" type="ORF">GO816_16040</name>
</gene>
<dbReference type="PANTHER" id="PTHR33446:SF2">
    <property type="entry name" value="PROTEIN TONB"/>
    <property type="match status" value="1"/>
</dbReference>
<keyword evidence="13" id="KW-1185">Reference proteome</keyword>
<dbReference type="NCBIfam" id="TIGR01352">
    <property type="entry name" value="tonB_Cterm"/>
    <property type="match status" value="1"/>
</dbReference>
<dbReference type="InterPro" id="IPR051045">
    <property type="entry name" value="TonB-dependent_transducer"/>
</dbReference>
<keyword evidence="7" id="KW-0653">Protein transport</keyword>
<keyword evidence="4" id="KW-1003">Cell membrane</keyword>
<dbReference type="Gene3D" id="3.30.1150.10">
    <property type="match status" value="1"/>
</dbReference>
<dbReference type="Pfam" id="PF03544">
    <property type="entry name" value="TonB_C"/>
    <property type="match status" value="1"/>
</dbReference>
<dbReference type="GO" id="GO:0015031">
    <property type="term" value="P:protein transport"/>
    <property type="evidence" value="ECO:0007669"/>
    <property type="project" value="UniProtKB-KW"/>
</dbReference>
<dbReference type="RefSeq" id="WP_157542976.1">
    <property type="nucleotide sequence ID" value="NZ_WQLA01000007.1"/>
</dbReference>
<evidence type="ECO:0000256" key="4">
    <source>
        <dbReference type="ARBA" id="ARBA00022475"/>
    </source>
</evidence>
<evidence type="ECO:0000256" key="6">
    <source>
        <dbReference type="ARBA" id="ARBA00022692"/>
    </source>
</evidence>
<evidence type="ECO:0000256" key="7">
    <source>
        <dbReference type="ARBA" id="ARBA00022927"/>
    </source>
</evidence>
<evidence type="ECO:0000313" key="13">
    <source>
        <dbReference type="Proteomes" id="UP000434850"/>
    </source>
</evidence>
<dbReference type="PROSITE" id="PS52015">
    <property type="entry name" value="TONB_CTD"/>
    <property type="match status" value="1"/>
</dbReference>
<dbReference type="GO" id="GO:0098797">
    <property type="term" value="C:plasma membrane protein complex"/>
    <property type="evidence" value="ECO:0007669"/>
    <property type="project" value="TreeGrafter"/>
</dbReference>
<dbReference type="OrthoDB" id="649093at2"/>
<evidence type="ECO:0000256" key="8">
    <source>
        <dbReference type="ARBA" id="ARBA00022989"/>
    </source>
</evidence>
<dbReference type="EMBL" id="WQLA01000007">
    <property type="protein sequence ID" value="MVN92650.1"/>
    <property type="molecule type" value="Genomic_DNA"/>
</dbReference>
<keyword evidence="5" id="KW-0997">Cell inner membrane</keyword>
<comment type="similarity">
    <text evidence="2">Belongs to the TonB family.</text>
</comment>
<protein>
    <submittedName>
        <fullName evidence="12">TonB family protein</fullName>
    </submittedName>
</protein>
<organism evidence="12 13">
    <name type="scientific">Mucilaginibacter aquatilis</name>
    <dbReference type="NCBI Taxonomy" id="1517760"/>
    <lineage>
        <taxon>Bacteria</taxon>
        <taxon>Pseudomonadati</taxon>
        <taxon>Bacteroidota</taxon>
        <taxon>Sphingobacteriia</taxon>
        <taxon>Sphingobacteriales</taxon>
        <taxon>Sphingobacteriaceae</taxon>
        <taxon>Mucilaginibacter</taxon>
    </lineage>
</organism>
<dbReference type="AlphaFoldDB" id="A0A6I4IBL9"/>
<accession>A0A6I4IBL9</accession>
<dbReference type="Proteomes" id="UP000434850">
    <property type="component" value="Unassembled WGS sequence"/>
</dbReference>
<dbReference type="GO" id="GO:0031992">
    <property type="term" value="F:energy transducer activity"/>
    <property type="evidence" value="ECO:0007669"/>
    <property type="project" value="TreeGrafter"/>
</dbReference>
<comment type="caution">
    <text evidence="12">The sequence shown here is derived from an EMBL/GenBank/DDBJ whole genome shotgun (WGS) entry which is preliminary data.</text>
</comment>
<evidence type="ECO:0000259" key="11">
    <source>
        <dbReference type="PROSITE" id="PS52015"/>
    </source>
</evidence>
<dbReference type="InterPro" id="IPR037682">
    <property type="entry name" value="TonB_C"/>
</dbReference>
<evidence type="ECO:0000313" key="12">
    <source>
        <dbReference type="EMBL" id="MVN92650.1"/>
    </source>
</evidence>